<accession>A0A4V2VJW9</accession>
<evidence type="ECO:0000256" key="1">
    <source>
        <dbReference type="SAM" id="Phobius"/>
    </source>
</evidence>
<dbReference type="AlphaFoldDB" id="A0A4V2VJW9"/>
<dbReference type="Proteomes" id="UP000295773">
    <property type="component" value="Unassembled WGS sequence"/>
</dbReference>
<organism evidence="2 3">
    <name type="scientific">Longicatena caecimuris</name>
    <dbReference type="NCBI Taxonomy" id="1796635"/>
    <lineage>
        <taxon>Bacteria</taxon>
        <taxon>Bacillati</taxon>
        <taxon>Bacillota</taxon>
        <taxon>Erysipelotrichia</taxon>
        <taxon>Erysipelotrichales</taxon>
        <taxon>Erysipelotrichaceae</taxon>
        <taxon>Longicatena</taxon>
    </lineage>
</organism>
<feature type="transmembrane region" description="Helical" evidence="1">
    <location>
        <begin position="77"/>
        <end position="93"/>
    </location>
</feature>
<dbReference type="RefSeq" id="WP_008690952.1">
    <property type="nucleotide sequence ID" value="NZ_AP024510.1"/>
</dbReference>
<evidence type="ECO:0008006" key="4">
    <source>
        <dbReference type="Google" id="ProtNLM"/>
    </source>
</evidence>
<feature type="transmembrane region" description="Helical" evidence="1">
    <location>
        <begin position="38"/>
        <end position="56"/>
    </location>
</feature>
<proteinExistence type="predicted"/>
<dbReference type="EMBL" id="SMBP01000017">
    <property type="protein sequence ID" value="TCU57675.1"/>
    <property type="molecule type" value="Genomic_DNA"/>
</dbReference>
<keyword evidence="1" id="KW-0812">Transmembrane</keyword>
<name>A0A4V2VJW9_9FIRM</name>
<reference evidence="2 3" key="1">
    <citation type="submission" date="2019-03" db="EMBL/GenBank/DDBJ databases">
        <title>Genomic Encyclopedia of Type Strains, Phase IV (KMG-IV): sequencing the most valuable type-strain genomes for metagenomic binning, comparative biology and taxonomic classification.</title>
        <authorList>
            <person name="Goeker M."/>
        </authorList>
    </citation>
    <scope>NUCLEOTIDE SEQUENCE [LARGE SCALE GENOMIC DNA]</scope>
    <source>
        <strain evidence="2 3">DSM 29481</strain>
    </source>
</reference>
<comment type="caution">
    <text evidence="2">The sequence shown here is derived from an EMBL/GenBank/DDBJ whole genome shotgun (WGS) entry which is preliminary data.</text>
</comment>
<evidence type="ECO:0000313" key="3">
    <source>
        <dbReference type="Proteomes" id="UP000295773"/>
    </source>
</evidence>
<protein>
    <recommendedName>
        <fullName evidence="4">ATP synthase I subunit</fullName>
    </recommendedName>
</protein>
<keyword evidence="3" id="KW-1185">Reference proteome</keyword>
<sequence length="123" mass="13562">MMDETSQMGKEIRRITLALALVSCGISLMLFQGHFKDIGAGILIGALTGIIGFSMITHMSNTIELYGNPKAKGYSSYVKRYAIYTLIFALAAWRGVHVLALLAGMLLHKGAILIYVFLHRKED</sequence>
<dbReference type="GeneID" id="73794268"/>
<gene>
    <name evidence="2" type="ORF">EDD61_11762</name>
</gene>
<keyword evidence="1" id="KW-1133">Transmembrane helix</keyword>
<feature type="transmembrane region" description="Helical" evidence="1">
    <location>
        <begin position="12"/>
        <end position="32"/>
    </location>
</feature>
<evidence type="ECO:0000313" key="2">
    <source>
        <dbReference type="EMBL" id="TCU57675.1"/>
    </source>
</evidence>
<keyword evidence="1" id="KW-0472">Membrane</keyword>